<dbReference type="Gene3D" id="1.10.1040.10">
    <property type="entry name" value="N-(1-d-carboxylethyl)-l-norvaline Dehydrogenase, domain 2"/>
    <property type="match status" value="1"/>
</dbReference>
<dbReference type="InterPro" id="IPR013328">
    <property type="entry name" value="6PGD_dom2"/>
</dbReference>
<dbReference type="GO" id="GO:0005737">
    <property type="term" value="C:cytoplasm"/>
    <property type="evidence" value="ECO:0007669"/>
    <property type="project" value="TreeGrafter"/>
</dbReference>
<dbReference type="NCBIfam" id="NF005091">
    <property type="entry name" value="PRK06522.2-2"/>
    <property type="match status" value="1"/>
</dbReference>
<dbReference type="SUPFAM" id="SSF48179">
    <property type="entry name" value="6-phosphogluconate dehydrogenase C-terminal domain-like"/>
    <property type="match status" value="1"/>
</dbReference>
<keyword evidence="3 6" id="KW-0560">Oxidoreductase</keyword>
<feature type="domain" description="Ketopantoate reductase N-terminal" evidence="4">
    <location>
        <begin position="4"/>
        <end position="151"/>
    </location>
</feature>
<dbReference type="Pfam" id="PF08546">
    <property type="entry name" value="ApbA_C"/>
    <property type="match status" value="1"/>
</dbReference>
<dbReference type="InterPro" id="IPR013752">
    <property type="entry name" value="KPA_reductase"/>
</dbReference>
<evidence type="ECO:0000256" key="3">
    <source>
        <dbReference type="ARBA" id="ARBA00023002"/>
    </source>
</evidence>
<comment type="similarity">
    <text evidence="1">Belongs to the ketopantoate reductase family.</text>
</comment>
<dbReference type="GO" id="GO:0008677">
    <property type="term" value="F:2-dehydropantoate 2-reductase activity"/>
    <property type="evidence" value="ECO:0007669"/>
    <property type="project" value="UniProtKB-EC"/>
</dbReference>
<sequence length="309" mass="33281">MRFAVFGAGGLGAYYGARLVEAGHEVSFIARGSHLEAMQKNGLKVISPVGDVYLEKPQVTDQPADIGEVDVVIIAVKSWHVAEIIPLLGPLLGDATVMLPFLNGVDAPDQLASTFGEESVLGGLSRIFSEIESPGVIRHLNPGAYIECGELNGEISSRVETLADVFRRAGIETEVSDNIRCALWQKLLLVGSWAGLGALSQSSLGVVCDQPELRSLVDQAMDEGIAVGGALGYPLPDNLKQQMWDFYHGVPHDTTASMMRDILAGRPSELDAWNGAIVRFGNQVGVPTPVHRFTYHALLPMERRARGQL</sequence>
<dbReference type="PANTHER" id="PTHR21708:SF26">
    <property type="entry name" value="2-DEHYDROPANTOATE 2-REDUCTASE"/>
    <property type="match status" value="1"/>
</dbReference>
<dbReference type="AlphaFoldDB" id="A0A161JPQ3"/>
<dbReference type="InterPro" id="IPR008927">
    <property type="entry name" value="6-PGluconate_DH-like_C_sf"/>
</dbReference>
<dbReference type="PANTHER" id="PTHR21708">
    <property type="entry name" value="PROBABLE 2-DEHYDROPANTOATE 2-REDUCTASE"/>
    <property type="match status" value="1"/>
</dbReference>
<dbReference type="FunFam" id="1.10.1040.10:FF:000017">
    <property type="entry name" value="2-dehydropantoate 2-reductase"/>
    <property type="match status" value="1"/>
</dbReference>
<dbReference type="Gene3D" id="3.40.50.720">
    <property type="entry name" value="NAD(P)-binding Rossmann-like Domain"/>
    <property type="match status" value="1"/>
</dbReference>
<dbReference type="NCBIfam" id="TIGR00745">
    <property type="entry name" value="apbA_panE"/>
    <property type="match status" value="1"/>
</dbReference>
<dbReference type="EC" id="1.1.1.169" evidence="6"/>
<feature type="domain" description="Ketopantoate reductase C-terminal" evidence="5">
    <location>
        <begin position="178"/>
        <end position="299"/>
    </location>
</feature>
<dbReference type="Pfam" id="PF02558">
    <property type="entry name" value="ApbA"/>
    <property type="match status" value="1"/>
</dbReference>
<evidence type="ECO:0000256" key="1">
    <source>
        <dbReference type="ARBA" id="ARBA00007870"/>
    </source>
</evidence>
<dbReference type="InterPro" id="IPR003710">
    <property type="entry name" value="ApbA"/>
</dbReference>
<dbReference type="InterPro" id="IPR051402">
    <property type="entry name" value="KPR-Related"/>
</dbReference>
<keyword evidence="2" id="KW-0521">NADP</keyword>
<name>A0A161JPQ3_9ZZZZ</name>
<evidence type="ECO:0000259" key="4">
    <source>
        <dbReference type="Pfam" id="PF02558"/>
    </source>
</evidence>
<evidence type="ECO:0000313" key="6">
    <source>
        <dbReference type="EMBL" id="CUS54832.1"/>
    </source>
</evidence>
<reference evidence="6" key="1">
    <citation type="submission" date="2015-10" db="EMBL/GenBank/DDBJ databases">
        <authorList>
            <person name="Gilbert D.G."/>
        </authorList>
    </citation>
    <scope>NUCLEOTIDE SEQUENCE</scope>
</reference>
<protein>
    <submittedName>
        <fullName evidence="6">2-dehydropantoate 2-reductase</fullName>
        <ecNumber evidence="6">1.1.1.169</ecNumber>
    </submittedName>
</protein>
<dbReference type="InterPro" id="IPR036291">
    <property type="entry name" value="NAD(P)-bd_dom_sf"/>
</dbReference>
<proteinExistence type="inferred from homology"/>
<gene>
    <name evidence="6" type="ORF">MGWOODY_XGa1822</name>
</gene>
<evidence type="ECO:0000259" key="5">
    <source>
        <dbReference type="Pfam" id="PF08546"/>
    </source>
</evidence>
<dbReference type="InterPro" id="IPR013332">
    <property type="entry name" value="KPR_N"/>
</dbReference>
<dbReference type="EMBL" id="CZRL01000106">
    <property type="protein sequence ID" value="CUS54832.1"/>
    <property type="molecule type" value="Genomic_DNA"/>
</dbReference>
<dbReference type="FunFam" id="3.40.50.720:FF:000307">
    <property type="entry name" value="2-dehydropantoate 2-reductase"/>
    <property type="match status" value="1"/>
</dbReference>
<dbReference type="GO" id="GO:0015940">
    <property type="term" value="P:pantothenate biosynthetic process"/>
    <property type="evidence" value="ECO:0007669"/>
    <property type="project" value="InterPro"/>
</dbReference>
<dbReference type="SUPFAM" id="SSF51735">
    <property type="entry name" value="NAD(P)-binding Rossmann-fold domains"/>
    <property type="match status" value="1"/>
</dbReference>
<organism evidence="6">
    <name type="scientific">hydrothermal vent metagenome</name>
    <dbReference type="NCBI Taxonomy" id="652676"/>
    <lineage>
        <taxon>unclassified sequences</taxon>
        <taxon>metagenomes</taxon>
        <taxon>ecological metagenomes</taxon>
    </lineage>
</organism>
<evidence type="ECO:0000256" key="2">
    <source>
        <dbReference type="ARBA" id="ARBA00022857"/>
    </source>
</evidence>
<accession>A0A161JPQ3</accession>